<evidence type="ECO:0000313" key="3">
    <source>
        <dbReference type="Proteomes" id="UP000224097"/>
    </source>
</evidence>
<dbReference type="Proteomes" id="UP000224097">
    <property type="component" value="Segment"/>
</dbReference>
<name>A0A1I9SCM9_9CAUD</name>
<accession>A0A1I9SCM9</accession>
<reference evidence="2 3" key="1">
    <citation type="submission" date="2016-08" db="EMBL/GenBank/DDBJ databases">
        <authorList>
            <person name="Conboy A.J."/>
            <person name="Conboy D.B."/>
            <person name="Dunbar D."/>
            <person name="Moy E.A."/>
            <person name="Hughes L.E."/>
            <person name="Garlena R.A."/>
            <person name="Russell D.A."/>
            <person name="Pope W.H."/>
            <person name="Jacobs-Sera D."/>
            <person name="Hendrix R.W."/>
            <person name="Hatfull G.F."/>
        </authorList>
    </citation>
    <scope>NUCLEOTIDE SEQUENCE [LARGE SCALE GENOMIC DNA]</scope>
</reference>
<gene>
    <name evidence="2" type="ORF">SEA_CHUBSTER_53</name>
</gene>
<feature type="region of interest" description="Disordered" evidence="1">
    <location>
        <begin position="94"/>
        <end position="115"/>
    </location>
</feature>
<feature type="compositionally biased region" description="Polar residues" evidence="1">
    <location>
        <begin position="106"/>
        <end position="115"/>
    </location>
</feature>
<evidence type="ECO:0000313" key="2">
    <source>
        <dbReference type="EMBL" id="AOZ64606.1"/>
    </source>
</evidence>
<dbReference type="EMBL" id="KX670786">
    <property type="protein sequence ID" value="AOZ64606.1"/>
    <property type="molecule type" value="Genomic_DNA"/>
</dbReference>
<proteinExistence type="predicted"/>
<evidence type="ECO:0000256" key="1">
    <source>
        <dbReference type="SAM" id="MobiDB-lite"/>
    </source>
</evidence>
<sequence>MTTTPAGMTNNQAALIAATTANANRMVSNSELVQATMGFKNLLDTLDQADADKAQAAKIQAMPGYCNHHLKAQYASHWGNAPLDIRPINPGEQCNAQGCFQDDPTNDNPKNGTEK</sequence>
<organism evidence="2 3">
    <name type="scientific">Arthrobacter phage Chubster</name>
    <dbReference type="NCBI Taxonomy" id="1897527"/>
    <lineage>
        <taxon>Viruses</taxon>
        <taxon>Duplodnaviria</taxon>
        <taxon>Heunggongvirae</taxon>
        <taxon>Uroviricota</taxon>
        <taxon>Caudoviricetes</taxon>
        <taxon>Klausavirus</taxon>
        <taxon>Klausavirus princesstrina</taxon>
    </lineage>
</organism>
<protein>
    <submittedName>
        <fullName evidence="2">Uncharacterized protein</fullName>
    </submittedName>
</protein>